<reference evidence="2 3" key="1">
    <citation type="submission" date="2021-08" db="EMBL/GenBank/DDBJ databases">
        <title>The genome sequence of Chitinophaga sp. B61.</title>
        <authorList>
            <person name="Zhang X."/>
        </authorList>
    </citation>
    <scope>NUCLEOTIDE SEQUENCE [LARGE SCALE GENOMIC DNA]</scope>
    <source>
        <strain evidence="2 3">B61</strain>
    </source>
</reference>
<evidence type="ECO:0000259" key="1">
    <source>
        <dbReference type="Pfam" id="PF07508"/>
    </source>
</evidence>
<gene>
    <name evidence="2" type="ORF">K1Y79_06075</name>
</gene>
<feature type="domain" description="Recombinase" evidence="1">
    <location>
        <begin position="3"/>
        <end position="46"/>
    </location>
</feature>
<name>A0ABS7G928_9BACT</name>
<protein>
    <submittedName>
        <fullName evidence="2">Recombinase family protein</fullName>
    </submittedName>
</protein>
<dbReference type="InterPro" id="IPR038109">
    <property type="entry name" value="DNA_bind_recomb_sf"/>
</dbReference>
<keyword evidence="3" id="KW-1185">Reference proteome</keyword>
<dbReference type="Proteomes" id="UP000812961">
    <property type="component" value="Unassembled WGS sequence"/>
</dbReference>
<evidence type="ECO:0000313" key="2">
    <source>
        <dbReference type="EMBL" id="MBW8683896.1"/>
    </source>
</evidence>
<organism evidence="2 3">
    <name type="scientific">Chitinophaga rhizophila</name>
    <dbReference type="NCBI Taxonomy" id="2866212"/>
    <lineage>
        <taxon>Bacteria</taxon>
        <taxon>Pseudomonadati</taxon>
        <taxon>Bacteroidota</taxon>
        <taxon>Chitinophagia</taxon>
        <taxon>Chitinophagales</taxon>
        <taxon>Chitinophagaceae</taxon>
        <taxon>Chitinophaga</taxon>
    </lineage>
</organism>
<dbReference type="Pfam" id="PF07508">
    <property type="entry name" value="Recombinase"/>
    <property type="match status" value="1"/>
</dbReference>
<proteinExistence type="predicted"/>
<dbReference type="InterPro" id="IPR011109">
    <property type="entry name" value="DNA_bind_recombinase_dom"/>
</dbReference>
<comment type="caution">
    <text evidence="2">The sequence shown here is derived from an EMBL/GenBank/DDBJ whole genome shotgun (WGS) entry which is preliminary data.</text>
</comment>
<dbReference type="Gene3D" id="3.90.1750.20">
    <property type="entry name" value="Putative Large Serine Recombinase, Chain B, Domain 2"/>
    <property type="match status" value="1"/>
</dbReference>
<accession>A0ABS7G928</accession>
<evidence type="ECO:0000313" key="3">
    <source>
        <dbReference type="Proteomes" id="UP000812961"/>
    </source>
</evidence>
<dbReference type="EMBL" id="JAICCF010000001">
    <property type="protein sequence ID" value="MBW8683896.1"/>
    <property type="molecule type" value="Genomic_DNA"/>
</dbReference>
<sequence length="53" mass="5989">MAIISNPIYCGAIFIHAFHDQPECTLEGQYETLISEALFYKVQDIIMVVGNLK</sequence>